<protein>
    <recommendedName>
        <fullName evidence="5">MIF4G domain-containing protein</fullName>
    </recommendedName>
</protein>
<dbReference type="InterPro" id="IPR036211">
    <property type="entry name" value="eIF4G_eIF4E-bd_sf"/>
</dbReference>
<evidence type="ECO:0000313" key="7">
    <source>
        <dbReference type="Proteomes" id="UP001215151"/>
    </source>
</evidence>
<dbReference type="Pfam" id="PF02854">
    <property type="entry name" value="MIF4G"/>
    <property type="match status" value="1"/>
</dbReference>
<dbReference type="GO" id="GO:0016281">
    <property type="term" value="C:eukaryotic translation initiation factor 4F complex"/>
    <property type="evidence" value="ECO:0007669"/>
    <property type="project" value="TreeGrafter"/>
</dbReference>
<dbReference type="Pfam" id="PF12152">
    <property type="entry name" value="eIF_4G1"/>
    <property type="match status" value="1"/>
</dbReference>
<dbReference type="SUPFAM" id="SSF101489">
    <property type="entry name" value="Eukaryotic initiation factor 4f subunit eIF4g, eIF4e-binding domain"/>
    <property type="match status" value="1"/>
</dbReference>
<dbReference type="SMART" id="SM00543">
    <property type="entry name" value="MIF4G"/>
    <property type="match status" value="1"/>
</dbReference>
<dbReference type="InterPro" id="IPR022745">
    <property type="entry name" value="eIF4G1_eIF4E-bd"/>
</dbReference>
<evidence type="ECO:0000256" key="3">
    <source>
        <dbReference type="ARBA" id="ARBA00022917"/>
    </source>
</evidence>
<dbReference type="GO" id="GO:0003729">
    <property type="term" value="F:mRNA binding"/>
    <property type="evidence" value="ECO:0007669"/>
    <property type="project" value="TreeGrafter"/>
</dbReference>
<feature type="region of interest" description="Disordered" evidence="4">
    <location>
        <begin position="544"/>
        <end position="598"/>
    </location>
</feature>
<dbReference type="PANTHER" id="PTHR23253">
    <property type="entry name" value="EUKARYOTIC TRANSLATION INITIATION FACTOR 4 GAMMA"/>
    <property type="match status" value="1"/>
</dbReference>
<evidence type="ECO:0000256" key="2">
    <source>
        <dbReference type="ARBA" id="ARBA00022540"/>
    </source>
</evidence>
<evidence type="ECO:0000256" key="4">
    <source>
        <dbReference type="SAM" id="MobiDB-lite"/>
    </source>
</evidence>
<dbReference type="GO" id="GO:0003743">
    <property type="term" value="F:translation initiation factor activity"/>
    <property type="evidence" value="ECO:0007669"/>
    <property type="project" value="UniProtKB-KW"/>
</dbReference>
<name>A0AAD7TKV5_9APHY</name>
<dbReference type="Gene3D" id="1.20.970.30">
    <property type="entry name" value="eIF4G, eIF4E-binding domain"/>
    <property type="match status" value="1"/>
</dbReference>
<dbReference type="EMBL" id="JAPEVG010000496">
    <property type="protein sequence ID" value="KAJ8462095.1"/>
    <property type="molecule type" value="Genomic_DNA"/>
</dbReference>
<feature type="compositionally biased region" description="Polar residues" evidence="4">
    <location>
        <begin position="572"/>
        <end position="584"/>
    </location>
</feature>
<sequence length="614" mass="66990">MDQPIRSTTKDTLAHVTQERLDMLADTTPAQFDVVFDEIVAWMNVGILELGAGAIGCMLVPICEKAISSGPEEGEEAVRTYARLCGKLMEQVDLNVKDDNLNNSNGQRIVGAQVVRRYLTGWCREAVGRLWPVQEMEPSSSATSTAVDAGEDQAPTRGVEQDDHPTESLLSSSEDGSTAQTKSRRLRLVAFLCELFRLGAVAERPVHECIKEILCNAESAENPGEEEVESLCKLWTSIGQLLDTPKAAAHINVYVGHMAMLTKSPNISSRARLMLLNAIDLRERKWTSYDEAATLSMSNASSDLIQARKEAIAEKYTAEYAKLHARRLRPSRAAQDAPSSKSPQKPLRPSCDLPPVRLPPGHPRCGPIPISPPFSFIKPTSMSAAEPDDGGRRPSAVAIAHPIKDINSVQYPKGIKGPKPELNDVSQQGKFRYDLDFLLQFQDGSYIPRFITPEMRISEASRAVKALRSPSPLIQHTFGLAVKFDWESQERKTGTYNTMPLDVVAASKEKESQPEAQEPLEVVDGEAKTSLNVERCNSMSGQIITKSGVGVPGRTPDAEKEEVKNAAPNEASVRTDTSPISTANGKRRPGPADLLSTTRNGIPMATAIRIGDCS</sequence>
<feature type="region of interest" description="Disordered" evidence="4">
    <location>
        <begin position="327"/>
        <end position="365"/>
    </location>
</feature>
<keyword evidence="2" id="KW-0396">Initiation factor</keyword>
<proteinExistence type="inferred from homology"/>
<organism evidence="6 7">
    <name type="scientific">Trametes cubensis</name>
    <dbReference type="NCBI Taxonomy" id="1111947"/>
    <lineage>
        <taxon>Eukaryota</taxon>
        <taxon>Fungi</taxon>
        <taxon>Dikarya</taxon>
        <taxon>Basidiomycota</taxon>
        <taxon>Agaricomycotina</taxon>
        <taxon>Agaricomycetes</taxon>
        <taxon>Polyporales</taxon>
        <taxon>Polyporaceae</taxon>
        <taxon>Trametes</taxon>
    </lineage>
</organism>
<accession>A0AAD7TKV5</accession>
<dbReference type="AlphaFoldDB" id="A0AAD7TKV5"/>
<dbReference type="SUPFAM" id="SSF48371">
    <property type="entry name" value="ARM repeat"/>
    <property type="match status" value="1"/>
</dbReference>
<evidence type="ECO:0000256" key="1">
    <source>
        <dbReference type="ARBA" id="ARBA00005775"/>
    </source>
</evidence>
<dbReference type="Proteomes" id="UP001215151">
    <property type="component" value="Unassembled WGS sequence"/>
</dbReference>
<evidence type="ECO:0000313" key="6">
    <source>
        <dbReference type="EMBL" id="KAJ8462095.1"/>
    </source>
</evidence>
<comment type="caution">
    <text evidence="6">The sequence shown here is derived from an EMBL/GenBank/DDBJ whole genome shotgun (WGS) entry which is preliminary data.</text>
</comment>
<dbReference type="InterPro" id="IPR016024">
    <property type="entry name" value="ARM-type_fold"/>
</dbReference>
<dbReference type="Gene3D" id="1.25.40.180">
    <property type="match status" value="1"/>
</dbReference>
<feature type="compositionally biased region" description="Polar residues" evidence="4">
    <location>
        <begin position="137"/>
        <end position="146"/>
    </location>
</feature>
<feature type="region of interest" description="Disordered" evidence="4">
    <location>
        <begin position="135"/>
        <end position="178"/>
    </location>
</feature>
<dbReference type="InterPro" id="IPR003890">
    <property type="entry name" value="MIF4G-like_typ-3"/>
</dbReference>
<feature type="compositionally biased region" description="Polar residues" evidence="4">
    <location>
        <begin position="168"/>
        <end position="178"/>
    </location>
</feature>
<evidence type="ECO:0000259" key="5">
    <source>
        <dbReference type="SMART" id="SM00543"/>
    </source>
</evidence>
<gene>
    <name evidence="6" type="ORF">ONZ51_g11122</name>
</gene>
<reference evidence="6" key="1">
    <citation type="submission" date="2022-11" db="EMBL/GenBank/DDBJ databases">
        <title>Genome Sequence of Cubamyces cubensis.</title>
        <authorList>
            <person name="Buettner E."/>
        </authorList>
    </citation>
    <scope>NUCLEOTIDE SEQUENCE</scope>
    <source>
        <strain evidence="6">MPL-01</strain>
    </source>
</reference>
<keyword evidence="3" id="KW-0648">Protein biosynthesis</keyword>
<dbReference type="PANTHER" id="PTHR23253:SF9">
    <property type="entry name" value="EUKARYOTIC TRANSLATION INITIATION FACTOR 4 GAMMA 2"/>
    <property type="match status" value="1"/>
</dbReference>
<comment type="similarity">
    <text evidence="1">Belongs to the eukaryotic initiation factor 4G family.</text>
</comment>
<feature type="domain" description="MIF4G" evidence="5">
    <location>
        <begin position="17"/>
        <end position="285"/>
    </location>
</feature>
<keyword evidence="7" id="KW-1185">Reference proteome</keyword>